<evidence type="ECO:0000313" key="3">
    <source>
        <dbReference type="EMBL" id="TNV83322.1"/>
    </source>
</evidence>
<keyword evidence="4" id="KW-1185">Reference proteome</keyword>
<proteinExistence type="predicted"/>
<feature type="transmembrane region" description="Helical" evidence="2">
    <location>
        <begin position="134"/>
        <end position="153"/>
    </location>
</feature>
<comment type="caution">
    <text evidence="3">The sequence shown here is derived from an EMBL/GenBank/DDBJ whole genome shotgun (WGS) entry which is preliminary data.</text>
</comment>
<protein>
    <recommendedName>
        <fullName evidence="5">Transmembrane protein</fullName>
    </recommendedName>
</protein>
<dbReference type="OrthoDB" id="10650468at2759"/>
<organism evidence="3 4">
    <name type="scientific">Halteria grandinella</name>
    <dbReference type="NCBI Taxonomy" id="5974"/>
    <lineage>
        <taxon>Eukaryota</taxon>
        <taxon>Sar</taxon>
        <taxon>Alveolata</taxon>
        <taxon>Ciliophora</taxon>
        <taxon>Intramacronucleata</taxon>
        <taxon>Spirotrichea</taxon>
        <taxon>Stichotrichia</taxon>
        <taxon>Sporadotrichida</taxon>
        <taxon>Halteriidae</taxon>
        <taxon>Halteria</taxon>
    </lineage>
</organism>
<evidence type="ECO:0000256" key="2">
    <source>
        <dbReference type="SAM" id="Phobius"/>
    </source>
</evidence>
<gene>
    <name evidence="3" type="ORF">FGO68_gene14060</name>
</gene>
<name>A0A8J8NXD1_HALGN</name>
<evidence type="ECO:0008006" key="5">
    <source>
        <dbReference type="Google" id="ProtNLM"/>
    </source>
</evidence>
<dbReference type="AlphaFoldDB" id="A0A8J8NXD1"/>
<evidence type="ECO:0000256" key="1">
    <source>
        <dbReference type="SAM" id="MobiDB-lite"/>
    </source>
</evidence>
<feature type="transmembrane region" description="Helical" evidence="2">
    <location>
        <begin position="6"/>
        <end position="28"/>
    </location>
</feature>
<reference evidence="3" key="1">
    <citation type="submission" date="2019-06" db="EMBL/GenBank/DDBJ databases">
        <authorList>
            <person name="Zheng W."/>
        </authorList>
    </citation>
    <scope>NUCLEOTIDE SEQUENCE</scope>
    <source>
        <strain evidence="3">QDHG01</strain>
    </source>
</reference>
<keyword evidence="2" id="KW-1133">Transmembrane helix</keyword>
<sequence>MSYSVADIAVIWSTFGLSAIYIGAILFFTQDNLLKSTEFQFVHKDNYIVFFVTFLTMALIFKLVVLGSLQQVYEYDDTFDISCQVFLNTHVPQVFLTMGIMVMLVKTRIFYLNTKDTAERFRELQKKRRRRSTNLLRILYVTSYVILAIRYIGTCNSGDETNVDPKNIEPLKTDMLSFEPDHQAYSILKILFLMLISVYMLLIRQSPYFTKYRNPAILVIISLLASISTEIISLIIIDNSQSNFKNNIILYNCLFLVDFVLIGFLTYTMLAFRGVEVQIMLAIGIFKDIKDMNDQEMFQEYDKMRKQSHRVKEKYKKYRLKKRIMEEQDEQPNRFSLNDDDKDDSFGQPENVEDNQEAQTADEDATDINNSKHYKGLSPGAH</sequence>
<accession>A0A8J8NXD1</accession>
<feature type="transmembrane region" description="Helical" evidence="2">
    <location>
        <begin position="249"/>
        <end position="272"/>
    </location>
</feature>
<keyword evidence="2" id="KW-0812">Transmembrane</keyword>
<feature type="transmembrane region" description="Helical" evidence="2">
    <location>
        <begin position="184"/>
        <end position="203"/>
    </location>
</feature>
<feature type="compositionally biased region" description="Acidic residues" evidence="1">
    <location>
        <begin position="351"/>
        <end position="366"/>
    </location>
</feature>
<feature type="transmembrane region" description="Helical" evidence="2">
    <location>
        <begin position="48"/>
        <end position="73"/>
    </location>
</feature>
<keyword evidence="2" id="KW-0472">Membrane</keyword>
<feature type="transmembrane region" description="Helical" evidence="2">
    <location>
        <begin position="93"/>
        <end position="113"/>
    </location>
</feature>
<dbReference type="Proteomes" id="UP000785679">
    <property type="component" value="Unassembled WGS sequence"/>
</dbReference>
<evidence type="ECO:0000313" key="4">
    <source>
        <dbReference type="Proteomes" id="UP000785679"/>
    </source>
</evidence>
<feature type="transmembrane region" description="Helical" evidence="2">
    <location>
        <begin position="215"/>
        <end position="237"/>
    </location>
</feature>
<feature type="region of interest" description="Disordered" evidence="1">
    <location>
        <begin position="328"/>
        <end position="382"/>
    </location>
</feature>
<dbReference type="EMBL" id="RRYP01003942">
    <property type="protein sequence ID" value="TNV83322.1"/>
    <property type="molecule type" value="Genomic_DNA"/>
</dbReference>